<dbReference type="SUPFAM" id="SSF47384">
    <property type="entry name" value="Homodimeric domain of signal transducing histidine kinase"/>
    <property type="match status" value="1"/>
</dbReference>
<feature type="domain" description="Histidine kinase" evidence="15">
    <location>
        <begin position="154"/>
        <end position="367"/>
    </location>
</feature>
<evidence type="ECO:0000256" key="11">
    <source>
        <dbReference type="ARBA" id="ARBA00023012"/>
    </source>
</evidence>
<feature type="region of interest" description="Disordered" evidence="13">
    <location>
        <begin position="367"/>
        <end position="386"/>
    </location>
</feature>
<dbReference type="Pfam" id="PF00512">
    <property type="entry name" value="HisKA"/>
    <property type="match status" value="1"/>
</dbReference>
<dbReference type="Gene3D" id="3.30.565.10">
    <property type="entry name" value="Histidine kinase-like ATPase, C-terminal domain"/>
    <property type="match status" value="1"/>
</dbReference>
<keyword evidence="18" id="KW-1185">Reference proteome</keyword>
<evidence type="ECO:0000256" key="13">
    <source>
        <dbReference type="SAM" id="MobiDB-lite"/>
    </source>
</evidence>
<dbReference type="SMART" id="SM00388">
    <property type="entry name" value="HisKA"/>
    <property type="match status" value="1"/>
</dbReference>
<dbReference type="Pfam" id="PF02518">
    <property type="entry name" value="HATPase_c"/>
    <property type="match status" value="1"/>
</dbReference>
<protein>
    <recommendedName>
        <fullName evidence="3">histidine kinase</fullName>
        <ecNumber evidence="3">2.7.13.3</ecNumber>
    </recommendedName>
</protein>
<dbReference type="Gene3D" id="1.10.287.130">
    <property type="match status" value="1"/>
</dbReference>
<dbReference type="CDD" id="cd00075">
    <property type="entry name" value="HATPase"/>
    <property type="match status" value="1"/>
</dbReference>
<reference evidence="17 18" key="1">
    <citation type="submission" date="2020-07" db="EMBL/GenBank/DDBJ databases">
        <title>Pusillimonas sp. nov., isolated from poultry manure in Taiwan.</title>
        <authorList>
            <person name="Lin S.-Y."/>
            <person name="Tang Y.-S."/>
            <person name="Young C.-C."/>
        </authorList>
    </citation>
    <scope>NUCLEOTIDE SEQUENCE [LARGE SCALE GENOMIC DNA]</scope>
    <source>
        <strain evidence="17 18">CC-YST705</strain>
    </source>
</reference>
<dbReference type="GO" id="GO:0016301">
    <property type="term" value="F:kinase activity"/>
    <property type="evidence" value="ECO:0007669"/>
    <property type="project" value="UniProtKB-KW"/>
</dbReference>
<evidence type="ECO:0000256" key="14">
    <source>
        <dbReference type="SAM" id="Phobius"/>
    </source>
</evidence>
<feature type="transmembrane region" description="Helical" evidence="14">
    <location>
        <begin position="38"/>
        <end position="58"/>
    </location>
</feature>
<keyword evidence="5" id="KW-0808">Transferase</keyword>
<evidence type="ECO:0000256" key="6">
    <source>
        <dbReference type="ARBA" id="ARBA00022692"/>
    </source>
</evidence>
<dbReference type="PROSITE" id="PS50109">
    <property type="entry name" value="HIS_KIN"/>
    <property type="match status" value="1"/>
</dbReference>
<comment type="caution">
    <text evidence="17">The sequence shown here is derived from an EMBL/GenBank/DDBJ whole genome shotgun (WGS) entry which is preliminary data.</text>
</comment>
<dbReference type="InterPro" id="IPR003660">
    <property type="entry name" value="HAMP_dom"/>
</dbReference>
<feature type="region of interest" description="Disordered" evidence="13">
    <location>
        <begin position="1"/>
        <end position="20"/>
    </location>
</feature>
<evidence type="ECO:0000256" key="5">
    <source>
        <dbReference type="ARBA" id="ARBA00022679"/>
    </source>
</evidence>
<dbReference type="InterPro" id="IPR036890">
    <property type="entry name" value="HATPase_C_sf"/>
</dbReference>
<dbReference type="InterPro" id="IPR003594">
    <property type="entry name" value="HATPase_dom"/>
</dbReference>
<feature type="domain" description="HAMP" evidence="16">
    <location>
        <begin position="94"/>
        <end position="146"/>
    </location>
</feature>
<keyword evidence="12 14" id="KW-0472">Membrane</keyword>
<keyword evidence="11" id="KW-0902">Two-component regulatory system</keyword>
<evidence type="ECO:0000313" key="18">
    <source>
        <dbReference type="Proteomes" id="UP000776983"/>
    </source>
</evidence>
<dbReference type="InterPro" id="IPR003661">
    <property type="entry name" value="HisK_dim/P_dom"/>
</dbReference>
<feature type="transmembrane region" description="Helical" evidence="14">
    <location>
        <begin position="70"/>
        <end position="90"/>
    </location>
</feature>
<name>A0ABS8CD55_9BURK</name>
<evidence type="ECO:0000256" key="7">
    <source>
        <dbReference type="ARBA" id="ARBA00022741"/>
    </source>
</evidence>
<keyword evidence="9" id="KW-0067">ATP-binding</keyword>
<evidence type="ECO:0000256" key="1">
    <source>
        <dbReference type="ARBA" id="ARBA00000085"/>
    </source>
</evidence>
<evidence type="ECO:0000256" key="10">
    <source>
        <dbReference type="ARBA" id="ARBA00022989"/>
    </source>
</evidence>
<evidence type="ECO:0000313" key="17">
    <source>
        <dbReference type="EMBL" id="MCB5363970.1"/>
    </source>
</evidence>
<keyword evidence="8 17" id="KW-0418">Kinase</keyword>
<comment type="subcellular location">
    <subcellularLocation>
        <location evidence="2">Membrane</location>
        <topology evidence="2">Multi-pass membrane protein</topology>
    </subcellularLocation>
</comment>
<evidence type="ECO:0000256" key="9">
    <source>
        <dbReference type="ARBA" id="ARBA00022840"/>
    </source>
</evidence>
<sequence length="386" mass="42964">MSRSAPPEPDTMPNRAGACQTAAWPPPRSLTRHLMLRLVPPILILVAIDLGITWFVVTQINLDDWLWRDIFWAMLISQLLLVSLFAWVLASGVRSGLRSINRIVEEINLRSVDDLQPLEVNGLASEMVPVVDHINGLLGRLDEAVQAQRRFIGHAAHQLRTPLSGLSLESELMLSRPLPDDVRLRAERIKQASDRMIRLGQQLLVLARAEPTARARDSFVRLDLADWVRIVGAEWVPRARAAHVELLLEAPEQEVAIDADPVLLEAMLDNLIDNSLRYALGATRIRLTVQTAPPSLVVEDDGIGIAPDEQVRVFEAFYRARSSEKEGSGLGLAIVREIAQAHGGWWSLLSQPQWQGTRITIVFPGPRMGTHLNRQEQGHHEPSSAG</sequence>
<evidence type="ECO:0000259" key="15">
    <source>
        <dbReference type="PROSITE" id="PS50109"/>
    </source>
</evidence>
<dbReference type="PANTHER" id="PTHR45436:SF14">
    <property type="entry name" value="SENSOR PROTEIN QSEC"/>
    <property type="match status" value="1"/>
</dbReference>
<dbReference type="PRINTS" id="PR00344">
    <property type="entry name" value="BCTRLSENSOR"/>
</dbReference>
<dbReference type="InterPro" id="IPR050428">
    <property type="entry name" value="TCS_sensor_his_kinase"/>
</dbReference>
<evidence type="ECO:0000256" key="8">
    <source>
        <dbReference type="ARBA" id="ARBA00022777"/>
    </source>
</evidence>
<dbReference type="CDD" id="cd00082">
    <property type="entry name" value="HisKA"/>
    <property type="match status" value="1"/>
</dbReference>
<dbReference type="EMBL" id="JACDXW010000004">
    <property type="protein sequence ID" value="MCB5363970.1"/>
    <property type="molecule type" value="Genomic_DNA"/>
</dbReference>
<dbReference type="SUPFAM" id="SSF55874">
    <property type="entry name" value="ATPase domain of HSP90 chaperone/DNA topoisomerase II/histidine kinase"/>
    <property type="match status" value="1"/>
</dbReference>
<dbReference type="InterPro" id="IPR005467">
    <property type="entry name" value="His_kinase_dom"/>
</dbReference>
<dbReference type="InterPro" id="IPR004358">
    <property type="entry name" value="Sig_transdc_His_kin-like_C"/>
</dbReference>
<evidence type="ECO:0000256" key="3">
    <source>
        <dbReference type="ARBA" id="ARBA00012438"/>
    </source>
</evidence>
<feature type="compositionally biased region" description="Basic and acidic residues" evidence="13">
    <location>
        <begin position="373"/>
        <end position="386"/>
    </location>
</feature>
<keyword evidence="4" id="KW-0597">Phosphoprotein</keyword>
<evidence type="ECO:0000256" key="4">
    <source>
        <dbReference type="ARBA" id="ARBA00022553"/>
    </source>
</evidence>
<keyword evidence="7" id="KW-0547">Nucleotide-binding</keyword>
<feature type="compositionally biased region" description="Pro residues" evidence="13">
    <location>
        <begin position="1"/>
        <end position="10"/>
    </location>
</feature>
<dbReference type="PROSITE" id="PS50885">
    <property type="entry name" value="HAMP"/>
    <property type="match status" value="1"/>
</dbReference>
<dbReference type="InterPro" id="IPR036097">
    <property type="entry name" value="HisK_dim/P_sf"/>
</dbReference>
<organism evidence="17 18">
    <name type="scientific">Mesopusillimonas faecipullorum</name>
    <dbReference type="NCBI Taxonomy" id="2755040"/>
    <lineage>
        <taxon>Bacteria</taxon>
        <taxon>Pseudomonadati</taxon>
        <taxon>Pseudomonadota</taxon>
        <taxon>Betaproteobacteria</taxon>
        <taxon>Burkholderiales</taxon>
        <taxon>Alcaligenaceae</taxon>
        <taxon>Mesopusillimonas</taxon>
    </lineage>
</organism>
<evidence type="ECO:0000256" key="2">
    <source>
        <dbReference type="ARBA" id="ARBA00004141"/>
    </source>
</evidence>
<accession>A0ABS8CD55</accession>
<keyword evidence="10 14" id="KW-1133">Transmembrane helix</keyword>
<dbReference type="EC" id="2.7.13.3" evidence="3"/>
<comment type="catalytic activity">
    <reaction evidence="1">
        <text>ATP + protein L-histidine = ADP + protein N-phospho-L-histidine.</text>
        <dbReference type="EC" id="2.7.13.3"/>
    </reaction>
</comment>
<evidence type="ECO:0000259" key="16">
    <source>
        <dbReference type="PROSITE" id="PS50885"/>
    </source>
</evidence>
<gene>
    <name evidence="17" type="ORF">H0484_09450</name>
</gene>
<dbReference type="SMART" id="SM00387">
    <property type="entry name" value="HATPase_c"/>
    <property type="match status" value="1"/>
</dbReference>
<dbReference type="RefSeq" id="WP_390624826.1">
    <property type="nucleotide sequence ID" value="NZ_JACDXW010000004.1"/>
</dbReference>
<proteinExistence type="predicted"/>
<keyword evidence="6 14" id="KW-0812">Transmembrane</keyword>
<dbReference type="PANTHER" id="PTHR45436">
    <property type="entry name" value="SENSOR HISTIDINE KINASE YKOH"/>
    <property type="match status" value="1"/>
</dbReference>
<evidence type="ECO:0000256" key="12">
    <source>
        <dbReference type="ARBA" id="ARBA00023136"/>
    </source>
</evidence>
<dbReference type="Proteomes" id="UP000776983">
    <property type="component" value="Unassembled WGS sequence"/>
</dbReference>